<dbReference type="InterPro" id="IPR016181">
    <property type="entry name" value="Acyl_CoA_acyltransferase"/>
</dbReference>
<dbReference type="SUPFAM" id="SSF55729">
    <property type="entry name" value="Acyl-CoA N-acyltransferases (Nat)"/>
    <property type="match status" value="1"/>
</dbReference>
<keyword evidence="3" id="KW-1185">Reference proteome</keyword>
<dbReference type="Pfam" id="PF13480">
    <property type="entry name" value="Acetyltransf_6"/>
    <property type="match status" value="1"/>
</dbReference>
<comment type="caution">
    <text evidence="2">The sequence shown here is derived from an EMBL/GenBank/DDBJ whole genome shotgun (WGS) entry which is preliminary data.</text>
</comment>
<protein>
    <recommendedName>
        <fullName evidence="1">BioF2-like acetyltransferase domain-containing protein</fullName>
    </recommendedName>
</protein>
<evidence type="ECO:0000313" key="3">
    <source>
        <dbReference type="Proteomes" id="UP001501456"/>
    </source>
</evidence>
<feature type="domain" description="BioF2-like acetyltransferase" evidence="1">
    <location>
        <begin position="123"/>
        <end position="270"/>
    </location>
</feature>
<proteinExistence type="predicted"/>
<sequence length="409" mass="48032">MSHNPFTSKIYQDNWLKHFVGGKTSKSFSFIKGLSFYKHAYLPYYINVGKNSTNGITYQIDAGFEDYKGKTFLIYDVPEYCMPDNSINLKKLKNYKVRQYKGFLADLKGYDNLESYMLDAFSSKSRNKHRSSIKKLEACFDVSYHIYDKTISKKDYDQVIQGFRDLVLKRYDSLQLDTNLVGEWSFYEEVIYPMLKNGQALMINVCVEGKPEAMSLVFVEGSKITGAIKAFNPDFYKFNIGHIELSKLIEWCFENGINTLDFSKGEYEYKTKWTNYEYLYHCHVVYDSSSFASSITAFFLAKYFQLKQYLRDKRFNYFVVKMKYKFKNLRGSSGVPIFKISSLSEALDFDSFQVVDLENDSQINLKRIVYDMLYRKQESIKNIVIYKQVSNSKIYYIIGRKSQLKVEII</sequence>
<dbReference type="Gene3D" id="3.40.630.30">
    <property type="match status" value="1"/>
</dbReference>
<organism evidence="2 3">
    <name type="scientific">Corallibacter vietnamensis</name>
    <dbReference type="NCBI Taxonomy" id="904130"/>
    <lineage>
        <taxon>Bacteria</taxon>
        <taxon>Pseudomonadati</taxon>
        <taxon>Bacteroidota</taxon>
        <taxon>Flavobacteriia</taxon>
        <taxon>Flavobacteriales</taxon>
        <taxon>Flavobacteriaceae</taxon>
        <taxon>Corallibacter</taxon>
    </lineage>
</organism>
<dbReference type="RefSeq" id="WP_344730364.1">
    <property type="nucleotide sequence ID" value="NZ_BAABBI010000003.1"/>
</dbReference>
<evidence type="ECO:0000313" key="2">
    <source>
        <dbReference type="EMBL" id="GAA3788279.1"/>
    </source>
</evidence>
<dbReference type="InterPro" id="IPR038740">
    <property type="entry name" value="BioF2-like_GNAT_dom"/>
</dbReference>
<name>A0ABP7HBS0_9FLAO</name>
<accession>A0ABP7HBS0</accession>
<dbReference type="EMBL" id="BAABBI010000003">
    <property type="protein sequence ID" value="GAA3788279.1"/>
    <property type="molecule type" value="Genomic_DNA"/>
</dbReference>
<dbReference type="Proteomes" id="UP001501456">
    <property type="component" value="Unassembled WGS sequence"/>
</dbReference>
<gene>
    <name evidence="2" type="ORF">GCM10022271_21080</name>
</gene>
<evidence type="ECO:0000259" key="1">
    <source>
        <dbReference type="Pfam" id="PF13480"/>
    </source>
</evidence>
<reference evidence="3" key="1">
    <citation type="journal article" date="2019" name="Int. J. Syst. Evol. Microbiol.">
        <title>The Global Catalogue of Microorganisms (GCM) 10K type strain sequencing project: providing services to taxonomists for standard genome sequencing and annotation.</title>
        <authorList>
            <consortium name="The Broad Institute Genomics Platform"/>
            <consortium name="The Broad Institute Genome Sequencing Center for Infectious Disease"/>
            <person name="Wu L."/>
            <person name="Ma J."/>
        </authorList>
    </citation>
    <scope>NUCLEOTIDE SEQUENCE [LARGE SCALE GENOMIC DNA]</scope>
    <source>
        <strain evidence="3">JCM 17525</strain>
    </source>
</reference>